<accession>A0ABX0Z0D4</accession>
<dbReference type="Proteomes" id="UP000635996">
    <property type="component" value="Unassembled WGS sequence"/>
</dbReference>
<evidence type="ECO:0000256" key="1">
    <source>
        <dbReference type="SAM" id="MobiDB-lite"/>
    </source>
</evidence>
<reference evidence="2 3" key="1">
    <citation type="submission" date="2020-03" db="EMBL/GenBank/DDBJ databases">
        <title>WGS of actinomycetes isolated from Thailand.</title>
        <authorList>
            <person name="Thawai C."/>
        </authorList>
    </citation>
    <scope>NUCLEOTIDE SEQUENCE [LARGE SCALE GENOMIC DNA]</scope>
    <source>
        <strain evidence="2 3">NBRC 13905</strain>
    </source>
</reference>
<name>A0ABX0Z0D4_STRTL</name>
<proteinExistence type="predicted"/>
<evidence type="ECO:0000313" key="3">
    <source>
        <dbReference type="Proteomes" id="UP000635996"/>
    </source>
</evidence>
<sequence length="512" mass="54164">MGEQPKKHQPQLVRTDFESKTHEQLVAMLESASSAGAQSLHQKLAKAASTITKIGDDLMQYVKDLEWQGDGGDAFRDWAAQTASATLNLGEYALISSRCMQVVSQAIAEAKSAMPDTSETQQARADLKKAHETIAATATSSARHDPDARKLTQTAQSNAEEAEYRIEKIRHEAIQQLRKLAQTYEATGQQVNSMSPPTFSPPARNLEPRAWVMGDEYLHASQLASTSAPDSRAYQAGHAPLQRHSDTVSPAAHTAPVPVVTRDTRVLPTQHVQQSEPVNLGLDTVDTLAPTSAPSSPEPRTPQAGPSRQELPTLGQPPAVATPIGGGGQAPFSVPRAQPPAQIPSAADGHSLRLPRESGIVGGRPVSSGSGRAYNSIGRGTVIGAENTQGRMSMPHALRPGTVERPPSAAKGPSAARRLASEPGGRFGSGHTGSGRPTGRPFTPGGSGLVGTSSNTGDQPRTTATGRTQAPTTSGRSRETDKEQQSPRPGYLVEDEETWVPDSRRALPPVVD</sequence>
<feature type="compositionally biased region" description="Low complexity" evidence="1">
    <location>
        <begin position="459"/>
        <end position="473"/>
    </location>
</feature>
<dbReference type="EMBL" id="JAATEL010000028">
    <property type="protein sequence ID" value="NJP16864.1"/>
    <property type="molecule type" value="Genomic_DNA"/>
</dbReference>
<protein>
    <recommendedName>
        <fullName evidence="4">Translation initiation factor IF-2</fullName>
    </recommendedName>
</protein>
<keyword evidence="3" id="KW-1185">Reference proteome</keyword>
<feature type="compositionally biased region" description="Basic and acidic residues" evidence="1">
    <location>
        <begin position="476"/>
        <end position="485"/>
    </location>
</feature>
<evidence type="ECO:0000313" key="2">
    <source>
        <dbReference type="EMBL" id="NJP16864.1"/>
    </source>
</evidence>
<evidence type="ECO:0008006" key="4">
    <source>
        <dbReference type="Google" id="ProtNLM"/>
    </source>
</evidence>
<dbReference type="RefSeq" id="WP_168132227.1">
    <property type="nucleotide sequence ID" value="NZ_BMVZ01000026.1"/>
</dbReference>
<feature type="region of interest" description="Disordered" evidence="1">
    <location>
        <begin position="228"/>
        <end position="255"/>
    </location>
</feature>
<gene>
    <name evidence="2" type="ORF">HCJ95_21930</name>
</gene>
<feature type="compositionally biased region" description="Low complexity" evidence="1">
    <location>
        <begin position="363"/>
        <end position="372"/>
    </location>
</feature>
<organism evidence="2 3">
    <name type="scientific">Streptomyces thermoviolaceus subsp. thermoviolaceus</name>
    <dbReference type="NCBI Taxonomy" id="66860"/>
    <lineage>
        <taxon>Bacteria</taxon>
        <taxon>Bacillati</taxon>
        <taxon>Actinomycetota</taxon>
        <taxon>Actinomycetes</taxon>
        <taxon>Kitasatosporales</taxon>
        <taxon>Streptomycetaceae</taxon>
        <taxon>Streptomyces</taxon>
    </lineage>
</organism>
<feature type="region of interest" description="Disordered" evidence="1">
    <location>
        <begin position="270"/>
        <end position="512"/>
    </location>
</feature>
<comment type="caution">
    <text evidence="2">The sequence shown here is derived from an EMBL/GenBank/DDBJ whole genome shotgun (WGS) entry which is preliminary data.</text>
</comment>
<feature type="compositionally biased region" description="Low complexity" evidence="1">
    <location>
        <begin position="434"/>
        <end position="444"/>
    </location>
</feature>